<evidence type="ECO:0000313" key="3">
    <source>
        <dbReference type="Proteomes" id="UP000236161"/>
    </source>
</evidence>
<name>A0A2I0AU84_9ASPA</name>
<dbReference type="PANTHER" id="PTHR35694">
    <property type="entry name" value="DENEDDYLASE"/>
    <property type="match status" value="1"/>
</dbReference>
<keyword evidence="1" id="KW-0472">Membrane</keyword>
<dbReference type="OrthoDB" id="1894747at2759"/>
<dbReference type="AlphaFoldDB" id="A0A2I0AU84"/>
<dbReference type="Proteomes" id="UP000236161">
    <property type="component" value="Unassembled WGS sequence"/>
</dbReference>
<evidence type="ECO:0000313" key="2">
    <source>
        <dbReference type="EMBL" id="PKA59105.1"/>
    </source>
</evidence>
<accession>A0A2I0AU84</accession>
<dbReference type="PANTHER" id="PTHR35694:SF1">
    <property type="entry name" value="DENEDDYLASE"/>
    <property type="match status" value="1"/>
</dbReference>
<keyword evidence="1" id="KW-0812">Transmembrane</keyword>
<organism evidence="2 3">
    <name type="scientific">Apostasia shenzhenica</name>
    <dbReference type="NCBI Taxonomy" id="1088818"/>
    <lineage>
        <taxon>Eukaryota</taxon>
        <taxon>Viridiplantae</taxon>
        <taxon>Streptophyta</taxon>
        <taxon>Embryophyta</taxon>
        <taxon>Tracheophyta</taxon>
        <taxon>Spermatophyta</taxon>
        <taxon>Magnoliopsida</taxon>
        <taxon>Liliopsida</taxon>
        <taxon>Asparagales</taxon>
        <taxon>Orchidaceae</taxon>
        <taxon>Apostasioideae</taxon>
        <taxon>Apostasia</taxon>
    </lineage>
</organism>
<evidence type="ECO:0000256" key="1">
    <source>
        <dbReference type="SAM" id="Phobius"/>
    </source>
</evidence>
<dbReference type="STRING" id="1088818.A0A2I0AU84"/>
<protein>
    <submittedName>
        <fullName evidence="2">Uncharacterized protein</fullName>
    </submittedName>
</protein>
<gene>
    <name evidence="2" type="ORF">AXF42_Ash001198</name>
</gene>
<feature type="transmembrane region" description="Helical" evidence="1">
    <location>
        <begin position="420"/>
        <end position="441"/>
    </location>
</feature>
<dbReference type="EMBL" id="KZ451950">
    <property type="protein sequence ID" value="PKA59105.1"/>
    <property type="molecule type" value="Genomic_DNA"/>
</dbReference>
<reference evidence="2 3" key="1">
    <citation type="journal article" date="2017" name="Nature">
        <title>The Apostasia genome and the evolution of orchids.</title>
        <authorList>
            <person name="Zhang G.Q."/>
            <person name="Liu K.W."/>
            <person name="Li Z."/>
            <person name="Lohaus R."/>
            <person name="Hsiao Y.Y."/>
            <person name="Niu S.C."/>
            <person name="Wang J.Y."/>
            <person name="Lin Y.C."/>
            <person name="Xu Q."/>
            <person name="Chen L.J."/>
            <person name="Yoshida K."/>
            <person name="Fujiwara S."/>
            <person name="Wang Z.W."/>
            <person name="Zhang Y.Q."/>
            <person name="Mitsuda N."/>
            <person name="Wang M."/>
            <person name="Liu G.H."/>
            <person name="Pecoraro L."/>
            <person name="Huang H.X."/>
            <person name="Xiao X.J."/>
            <person name="Lin M."/>
            <person name="Wu X.Y."/>
            <person name="Wu W.L."/>
            <person name="Chen Y.Y."/>
            <person name="Chang S.B."/>
            <person name="Sakamoto S."/>
            <person name="Ohme-Takagi M."/>
            <person name="Yagi M."/>
            <person name="Zeng S.J."/>
            <person name="Shen C.Y."/>
            <person name="Yeh C.M."/>
            <person name="Luo Y.B."/>
            <person name="Tsai W.C."/>
            <person name="Van de Peer Y."/>
            <person name="Liu Z.J."/>
        </authorList>
    </citation>
    <scope>NUCLEOTIDE SEQUENCE [LARGE SCALE GENOMIC DNA]</scope>
    <source>
        <strain evidence="3">cv. Shenzhen</strain>
        <tissue evidence="2">Stem</tissue>
    </source>
</reference>
<keyword evidence="1" id="KW-1133">Transmembrane helix</keyword>
<sequence length="652" mass="71858">MPLLTHSPPHPLSFLPLFPQSPFPLDSPGVLFFHGTLSARGLFSTSGRLPGALPITDQELLQALTGSSVGANGEARTHLPSVRSYETDLASLTLIGSVDVDLALIAAAADGGEAAEEHLAAGTSTMVVETVFPSGADEHGTISTRLFLPAKMVKEKATKMRSSLAANILSSNYTFSNNILAMTFRQVVLQHLWSFQLSLFSPGTERKMEDLGNPREVQADFIVSSSEELFISSLAEVVSSHALESAKQVYAQDGCGLPSNSFFQWFQKLKKTSSINGSISLSKISEREIASYAKQHIRKFELVKERSFNGVNKVKYNWWLHPYLSKLDKIGGAGFGSWIAEFIPTYRLEIDTSTFGDVKLEGCHKVSSHRWEALLTHYQLVELANILDIYYEDRYTLPNKRLLSESAKNVPIILNSKKSLWKPLVVVFAGGCALAIFSILAQHFRHKVVRKSLQVNNILSSPEVDCFHLDSLEASELEALCIAIIKRVKDELGWPGDVMVDKDIGVWTGELPICLRNRVLMMDSFSSEIPSKSFDVNLQSHSKFSNVALLASNDQELQTMAQEIASYQAVMTRDGKIVGFQPTSRLAVNHWSSNPLAKALFGGQKLSPGLLEPRLKIPRPPDAIPIELLLSVKPESRFALARPDGVNLKIKV</sequence>
<proteinExistence type="predicted"/>
<keyword evidence="3" id="KW-1185">Reference proteome</keyword>